<comment type="caution">
    <text evidence="3">The sequence shown here is derived from an EMBL/GenBank/DDBJ whole genome shotgun (WGS) entry which is preliminary data.</text>
</comment>
<feature type="domain" description="DUF397" evidence="2">
    <location>
        <begin position="38"/>
        <end position="89"/>
    </location>
</feature>
<organism evidence="3 4">
    <name type="scientific">Streptoalloteichus tenebrarius (strain ATCC 17920 / DSM 40477 / JCM 4838 / CBS 697.72 / NBRC 16177 / NCIMB 11028 / NRRL B-12390 / A12253. 1 / ISP 5477)</name>
    <name type="common">Streptomyces tenebrarius</name>
    <dbReference type="NCBI Taxonomy" id="1933"/>
    <lineage>
        <taxon>Bacteria</taxon>
        <taxon>Bacillati</taxon>
        <taxon>Actinomycetota</taxon>
        <taxon>Actinomycetes</taxon>
        <taxon>Pseudonocardiales</taxon>
        <taxon>Pseudonocardiaceae</taxon>
        <taxon>Streptoalloteichus</taxon>
    </lineage>
</organism>
<gene>
    <name evidence="3" type="ORF">LX15_005722</name>
</gene>
<feature type="region of interest" description="Disordered" evidence="1">
    <location>
        <begin position="1"/>
        <end position="28"/>
    </location>
</feature>
<keyword evidence="4" id="KW-1185">Reference proteome</keyword>
<proteinExistence type="predicted"/>
<protein>
    <recommendedName>
        <fullName evidence="2">DUF397 domain-containing protein</fullName>
    </recommendedName>
</protein>
<evidence type="ECO:0000313" key="4">
    <source>
        <dbReference type="Proteomes" id="UP001205311"/>
    </source>
</evidence>
<reference evidence="3 4" key="1">
    <citation type="submission" date="2022-06" db="EMBL/GenBank/DDBJ databases">
        <title>Genomic Encyclopedia of Archaeal and Bacterial Type Strains, Phase II (KMG-II): from individual species to whole genera.</title>
        <authorList>
            <person name="Goeker M."/>
        </authorList>
    </citation>
    <scope>NUCLEOTIDE SEQUENCE [LARGE SCALE GENOMIC DNA]</scope>
    <source>
        <strain evidence="3 4">DSM 40477</strain>
    </source>
</reference>
<sequence>MSMDDAPTMPSHTVRWRRSSHSGQGGGQCVEVANLAPAWRKSSRSGPNGGDCVEVVSLAGPVGVRDSKNPTGPALVFAAHEWAAFLYSTKSGHLDITSAEA</sequence>
<accession>A0ABT1I2I7</accession>
<feature type="domain" description="DUF397" evidence="2">
    <location>
        <begin position="15"/>
        <end position="36"/>
    </location>
</feature>
<name>A0ABT1I2I7_STRSD</name>
<dbReference type="EMBL" id="JAMTCP010000054">
    <property type="protein sequence ID" value="MCP2261991.1"/>
    <property type="molecule type" value="Genomic_DNA"/>
</dbReference>
<dbReference type="InterPro" id="IPR007278">
    <property type="entry name" value="DUF397"/>
</dbReference>
<dbReference type="Proteomes" id="UP001205311">
    <property type="component" value="Unassembled WGS sequence"/>
</dbReference>
<evidence type="ECO:0000313" key="3">
    <source>
        <dbReference type="EMBL" id="MCP2261991.1"/>
    </source>
</evidence>
<dbReference type="Pfam" id="PF04149">
    <property type="entry name" value="DUF397"/>
    <property type="match status" value="2"/>
</dbReference>
<evidence type="ECO:0000259" key="2">
    <source>
        <dbReference type="Pfam" id="PF04149"/>
    </source>
</evidence>
<evidence type="ECO:0000256" key="1">
    <source>
        <dbReference type="SAM" id="MobiDB-lite"/>
    </source>
</evidence>